<gene>
    <name evidence="2" type="ORF">DFP72DRAFT_1048718</name>
</gene>
<dbReference type="Proteomes" id="UP000521943">
    <property type="component" value="Unassembled WGS sequence"/>
</dbReference>
<reference evidence="2 3" key="1">
    <citation type="submission" date="2020-07" db="EMBL/GenBank/DDBJ databases">
        <title>Comparative genomics of pyrophilous fungi reveals a link between fire events and developmental genes.</title>
        <authorList>
            <consortium name="DOE Joint Genome Institute"/>
            <person name="Steindorff A.S."/>
            <person name="Carver A."/>
            <person name="Calhoun S."/>
            <person name="Stillman K."/>
            <person name="Liu H."/>
            <person name="Lipzen A."/>
            <person name="Pangilinan J."/>
            <person name="Labutti K."/>
            <person name="Bruns T.D."/>
            <person name="Grigoriev I.V."/>
        </authorList>
    </citation>
    <scope>NUCLEOTIDE SEQUENCE [LARGE SCALE GENOMIC DNA]</scope>
    <source>
        <strain evidence="2 3">CBS 144469</strain>
    </source>
</reference>
<evidence type="ECO:0008006" key="4">
    <source>
        <dbReference type="Google" id="ProtNLM"/>
    </source>
</evidence>
<comment type="caution">
    <text evidence="2">The sequence shown here is derived from an EMBL/GenBank/DDBJ whole genome shotgun (WGS) entry which is preliminary data.</text>
</comment>
<feature type="region of interest" description="Disordered" evidence="1">
    <location>
        <begin position="570"/>
        <end position="598"/>
    </location>
</feature>
<dbReference type="AlphaFoldDB" id="A0A8H6HMC5"/>
<accession>A0A8H6HMC5</accession>
<evidence type="ECO:0000256" key="1">
    <source>
        <dbReference type="SAM" id="MobiDB-lite"/>
    </source>
</evidence>
<evidence type="ECO:0000313" key="3">
    <source>
        <dbReference type="Proteomes" id="UP000521943"/>
    </source>
</evidence>
<keyword evidence="3" id="KW-1185">Reference proteome</keyword>
<organism evidence="2 3">
    <name type="scientific">Ephemerocybe angulata</name>
    <dbReference type="NCBI Taxonomy" id="980116"/>
    <lineage>
        <taxon>Eukaryota</taxon>
        <taxon>Fungi</taxon>
        <taxon>Dikarya</taxon>
        <taxon>Basidiomycota</taxon>
        <taxon>Agaricomycotina</taxon>
        <taxon>Agaricomycetes</taxon>
        <taxon>Agaricomycetidae</taxon>
        <taxon>Agaricales</taxon>
        <taxon>Agaricineae</taxon>
        <taxon>Psathyrellaceae</taxon>
        <taxon>Ephemerocybe</taxon>
    </lineage>
</organism>
<proteinExistence type="predicted"/>
<feature type="region of interest" description="Disordered" evidence="1">
    <location>
        <begin position="683"/>
        <end position="715"/>
    </location>
</feature>
<sequence>MPWEDLGCGFWARMTTTQLTVGKDEVLITVDEIFGNLVHSGCCVDQIEMWRNPPIPLHPDLRGLLLDWLRDRTPLAVVKERARAYSVTRWGASAGDKSFRFRLQDHDTSSIYRTLGGELGIKVHTHAQDNLDAWLGPKKAAPDASLTAACLFYSPEVPELNERFMLILSTPLQQRMAWKFGHKRQVLMDLTFGFCSARALLVILMEAKAVHADYNQALLDKLLRLFKEKMGLNEKGEAFEIAVASTDNDTRERYALNKNFPGILLLLCMFHVLQCWRNQVNRSLVTIPKGPARAEIRSRIWTLLMKLIRDISDYATATSLFNSELAFFRTLAQRGTTPLQKKQSKAGIHFLNYLHSYLSVEDYWRSWSPAGAKLAADRLGVPFSAVARTTNHLESFNGRLKNKFFKGYEHSGRLPRIDLWVLILVTRVLPEFFAGWVERRHQLAYYGAMRFAPSPSSSLESISTPDDTFRPTRPKFTTVQQVQAAATKFMDHAFESSNARSVIFTKTFDDEHKHAIAEFEMSMAELGEEDGEDVLEELEGVPFLGPPADEVNPNEDDIEFNVEYIPSQECVEPATSPRQNSVNEEDEVMPGPEETDSDISHRSFVEGAMLMPSSSRPSIRASHSNTKVTAMMHLQRAEDTWLQAIKDALNSGLSRDDIEKMISPSIACRLSLHALLDDDPIGSSFEFPGDDDALSDNSEPSLRPSPSVIFQDPPNSTLLAALGHEDPALQNRTNLPAFAPQKKRRRFQSNGVR</sequence>
<name>A0A8H6HMC5_9AGAR</name>
<evidence type="ECO:0000313" key="2">
    <source>
        <dbReference type="EMBL" id="KAF6749683.1"/>
    </source>
</evidence>
<dbReference type="OrthoDB" id="2422225at2759"/>
<feature type="compositionally biased region" description="Acidic residues" evidence="1">
    <location>
        <begin position="583"/>
        <end position="597"/>
    </location>
</feature>
<dbReference type="EMBL" id="JACGCI010000061">
    <property type="protein sequence ID" value="KAF6749683.1"/>
    <property type="molecule type" value="Genomic_DNA"/>
</dbReference>
<protein>
    <recommendedName>
        <fullName evidence="4">MULE transposase domain-containing protein</fullName>
    </recommendedName>
</protein>